<organism evidence="4 5">
    <name type="scientific">Edaphochlamys debaryana</name>
    <dbReference type="NCBI Taxonomy" id="47281"/>
    <lineage>
        <taxon>Eukaryota</taxon>
        <taxon>Viridiplantae</taxon>
        <taxon>Chlorophyta</taxon>
        <taxon>core chlorophytes</taxon>
        <taxon>Chlorophyceae</taxon>
        <taxon>CS clade</taxon>
        <taxon>Chlamydomonadales</taxon>
        <taxon>Chlamydomonadales incertae sedis</taxon>
        <taxon>Edaphochlamys</taxon>
    </lineage>
</organism>
<dbReference type="GO" id="GO:0034551">
    <property type="term" value="P:mitochondrial respiratory chain complex III assembly"/>
    <property type="evidence" value="ECO:0007669"/>
    <property type="project" value="TreeGrafter"/>
</dbReference>
<feature type="compositionally biased region" description="Gly residues" evidence="2">
    <location>
        <begin position="281"/>
        <end position="297"/>
    </location>
</feature>
<reference evidence="4" key="1">
    <citation type="journal article" date="2020" name="bioRxiv">
        <title>Comparative genomics of Chlamydomonas.</title>
        <authorList>
            <person name="Craig R.J."/>
            <person name="Hasan A.R."/>
            <person name="Ness R.W."/>
            <person name="Keightley P.D."/>
        </authorList>
    </citation>
    <scope>NUCLEOTIDE SEQUENCE</scope>
    <source>
        <strain evidence="4">CCAP 11/70</strain>
    </source>
</reference>
<dbReference type="InterPro" id="IPR007129">
    <property type="entry name" value="Ubiqinol_cyt_c_chaperone_CPB3"/>
</dbReference>
<feature type="compositionally biased region" description="Pro residues" evidence="2">
    <location>
        <begin position="148"/>
        <end position="158"/>
    </location>
</feature>
<evidence type="ECO:0000313" key="4">
    <source>
        <dbReference type="EMBL" id="KAG2496480.1"/>
    </source>
</evidence>
<gene>
    <name evidence="4" type="ORF">HYH03_005306</name>
</gene>
<dbReference type="OrthoDB" id="10253878at2759"/>
<evidence type="ECO:0000256" key="2">
    <source>
        <dbReference type="SAM" id="MobiDB-lite"/>
    </source>
</evidence>
<feature type="domain" description="Ubiquinol-cytochrome c chaperone" evidence="3">
    <location>
        <begin position="439"/>
        <end position="571"/>
    </location>
</feature>
<name>A0A836C183_9CHLO</name>
<proteinExistence type="inferred from homology"/>
<keyword evidence="5" id="KW-1185">Reference proteome</keyword>
<dbReference type="AlphaFoldDB" id="A0A836C183"/>
<evidence type="ECO:0000259" key="3">
    <source>
        <dbReference type="Pfam" id="PF03981"/>
    </source>
</evidence>
<dbReference type="InterPro" id="IPR021150">
    <property type="entry name" value="Ubiq_cyt_c_chap"/>
</dbReference>
<comment type="caution">
    <text evidence="4">The sequence shown here is derived from an EMBL/GenBank/DDBJ whole genome shotgun (WGS) entry which is preliminary data.</text>
</comment>
<dbReference type="Proteomes" id="UP000612055">
    <property type="component" value="Unassembled WGS sequence"/>
</dbReference>
<feature type="region of interest" description="Disordered" evidence="2">
    <location>
        <begin position="583"/>
        <end position="617"/>
    </location>
</feature>
<sequence length="617" mass="65561">MPQFVGVYGSAAGAARGRPLGNRREGHAMDRSGASVSDSTLQNLVGTRQSPLAGRGNTSQPHASPLSPTPHSPADGHGALLTRLHAANGSPLAPSALDLGPLGSSIYARESTSDNIVPKFLRDSLAAPPTPPHTTAFSHLPWPASPSGGPPTTSPALPPLRDGALSSPPASPHSPSSPYASAQYHHQGVPAAAAHRRCIDVAAGRAASRPFSSTGRAGHLSAGLHRPQPEHGVEAGGASRLRGWLEDSLTPHVDWRQGQPTDTWPPRRRLATWQHHAASCGGEGSGGSGSGSRGSSGAGCFPERRANSSPARLRAPPADACMPQGLQPMDAYSSLAQFALDHRLQRRCFSAPVSPSQSERIREVTEALSTPPLSLYFDRGEIPIPPDLDNPLGRAMIKIMGFESKRSKLLHGAQRLYGAVTEHVDSGTLQKAFQTGSMFWSSYVLLSLHVWMVVRRLLHVQHPDVRFFRQRFYNQFQQDVEYRVYAAGVQVGVSKWLKRLEEHFYETAYEFDDVLTPGSGKQLADVMLRKYFGGNEAQRPNAELLARYTMRELQCLAITPEEAVLAGQVRFSGELAEAVARAGVTSPTEEAGPGAGAQAGPGGAMAGAEAGLAGGKS</sequence>
<accession>A0A836C183</accession>
<dbReference type="EMBL" id="JAEHOE010000018">
    <property type="protein sequence ID" value="KAG2496480.1"/>
    <property type="molecule type" value="Genomic_DNA"/>
</dbReference>
<feature type="compositionally biased region" description="Polar residues" evidence="2">
    <location>
        <begin position="34"/>
        <end position="62"/>
    </location>
</feature>
<dbReference type="GO" id="GO:0005739">
    <property type="term" value="C:mitochondrion"/>
    <property type="evidence" value="ECO:0007669"/>
    <property type="project" value="TreeGrafter"/>
</dbReference>
<feature type="region of interest" description="Disordered" evidence="2">
    <location>
        <begin position="127"/>
        <end position="188"/>
    </location>
</feature>
<protein>
    <recommendedName>
        <fullName evidence="3">Ubiquinol-cytochrome c chaperone domain-containing protein</fullName>
    </recommendedName>
</protein>
<comment type="similarity">
    <text evidence="1">Belongs to the CBP3 family.</text>
</comment>
<feature type="region of interest" description="Disordered" evidence="2">
    <location>
        <begin position="1"/>
        <end position="78"/>
    </location>
</feature>
<dbReference type="Pfam" id="PF03981">
    <property type="entry name" value="Ubiq_cyt_C_chap"/>
    <property type="match status" value="1"/>
</dbReference>
<feature type="compositionally biased region" description="Gly residues" evidence="2">
    <location>
        <begin position="593"/>
        <end position="605"/>
    </location>
</feature>
<dbReference type="PANTHER" id="PTHR12184:SF1">
    <property type="entry name" value="UBIQUINOL-CYTOCHROME-C REDUCTASE COMPLEX ASSEMBLY FACTOR 1"/>
    <property type="match status" value="1"/>
</dbReference>
<feature type="region of interest" description="Disordered" evidence="2">
    <location>
        <begin position="206"/>
        <end position="236"/>
    </location>
</feature>
<evidence type="ECO:0000256" key="1">
    <source>
        <dbReference type="ARBA" id="ARBA00006407"/>
    </source>
</evidence>
<dbReference type="PANTHER" id="PTHR12184">
    <property type="entry name" value="UBIQUINOL-CYTOCHROME C REDUCTASE COMPLEX ASSEMBLY FACTOR 1 FAMILY MEMBER"/>
    <property type="match status" value="1"/>
</dbReference>
<feature type="region of interest" description="Disordered" evidence="2">
    <location>
        <begin position="275"/>
        <end position="315"/>
    </location>
</feature>
<feature type="compositionally biased region" description="Low complexity" evidence="2">
    <location>
        <begin position="173"/>
        <end position="182"/>
    </location>
</feature>
<evidence type="ECO:0000313" key="5">
    <source>
        <dbReference type="Proteomes" id="UP000612055"/>
    </source>
</evidence>